<dbReference type="EMBL" id="WNCL01000008">
    <property type="protein sequence ID" value="MTU42799.1"/>
    <property type="molecule type" value="Genomic_DNA"/>
</dbReference>
<reference evidence="1 2" key="1">
    <citation type="journal article" date="2019" name="Nat. Med.">
        <title>A library of human gut bacterial isolates paired with longitudinal multiomics data enables mechanistic microbiome research.</title>
        <authorList>
            <person name="Poyet M."/>
            <person name="Groussin M."/>
            <person name="Gibbons S.M."/>
            <person name="Avila-Pacheco J."/>
            <person name="Jiang X."/>
            <person name="Kearney S.M."/>
            <person name="Perrotta A.R."/>
            <person name="Berdy B."/>
            <person name="Zhao S."/>
            <person name="Lieberman T.D."/>
            <person name="Swanson P.K."/>
            <person name="Smith M."/>
            <person name="Roesemann S."/>
            <person name="Alexander J.E."/>
            <person name="Rich S.A."/>
            <person name="Livny J."/>
            <person name="Vlamakis H."/>
            <person name="Clish C."/>
            <person name="Bullock K."/>
            <person name="Deik A."/>
            <person name="Scott J."/>
            <person name="Pierce K.A."/>
            <person name="Xavier R.J."/>
            <person name="Alm E.J."/>
        </authorList>
    </citation>
    <scope>NUCLEOTIDE SEQUENCE [LARGE SCALE GENOMIC DNA]</scope>
    <source>
        <strain evidence="1 2">BIOML-A2</strain>
    </source>
</reference>
<proteinExistence type="predicted"/>
<accession>A0A6I3S628</accession>
<comment type="caution">
    <text evidence="1">The sequence shown here is derived from an EMBL/GenBank/DDBJ whole genome shotgun (WGS) entry which is preliminary data.</text>
</comment>
<name>A0A6I3S628_9BURK</name>
<evidence type="ECO:0000313" key="1">
    <source>
        <dbReference type="EMBL" id="MTU42799.1"/>
    </source>
</evidence>
<dbReference type="RefSeq" id="WP_155165219.1">
    <property type="nucleotide sequence ID" value="NZ_JAXXAX010000022.1"/>
</dbReference>
<protein>
    <submittedName>
        <fullName evidence="1">Uncharacterized protein</fullName>
    </submittedName>
</protein>
<dbReference type="Proteomes" id="UP000462362">
    <property type="component" value="Unassembled WGS sequence"/>
</dbReference>
<organism evidence="1 2">
    <name type="scientific">Parasutterella excrementihominis</name>
    <dbReference type="NCBI Taxonomy" id="487175"/>
    <lineage>
        <taxon>Bacteria</taxon>
        <taxon>Pseudomonadati</taxon>
        <taxon>Pseudomonadota</taxon>
        <taxon>Betaproteobacteria</taxon>
        <taxon>Burkholderiales</taxon>
        <taxon>Sutterellaceae</taxon>
        <taxon>Parasutterella</taxon>
    </lineage>
</organism>
<gene>
    <name evidence="1" type="ORF">GMD42_03995</name>
</gene>
<dbReference type="AlphaFoldDB" id="A0A6I3S628"/>
<sequence>MPACIFLLPNSLPSPNEIKALGKDAYPPVLRNFLEGFGEPKVATIFENPALSGFASMQWVWMLLTQRENLAPSAPYLWKGLGGPKVHQEFWALNGYRKENGVLKSAGDVFDIDEECDLRDLLNPIARQFNFEVQVLDGRFFLARKKAWQVLITPWLAQEDKPAAQPAGPEAAEWTEITRVIEESLAKSVFNEYRAKAGRPPVEGFWINGGAFEEQLLPYTQIRCALTSDPTIRGISEAAGIARAYIKSSTAVWPDCPEGDRLCILDDFNDPSVKTDPARWSAAWTRAVKRMEHLTATAKGFEKYHPRLVASDGLRVSVIEKLQEQKSSFAFWKSPKNYTEAWLNYGR</sequence>
<evidence type="ECO:0000313" key="2">
    <source>
        <dbReference type="Proteomes" id="UP000462362"/>
    </source>
</evidence>